<dbReference type="SMART" id="SM00320">
    <property type="entry name" value="WD40"/>
    <property type="match status" value="13"/>
</dbReference>
<dbReference type="InterPro" id="IPR056884">
    <property type="entry name" value="NPHP3-like_N"/>
</dbReference>
<feature type="repeat" description="WD" evidence="3">
    <location>
        <begin position="970"/>
        <end position="1011"/>
    </location>
</feature>
<reference evidence="8 9" key="1">
    <citation type="journal article" date="2023" name="IMA Fungus">
        <title>Comparative genomic study of the Penicillium genus elucidates a diverse pangenome and 15 lateral gene transfer events.</title>
        <authorList>
            <person name="Petersen C."/>
            <person name="Sorensen T."/>
            <person name="Nielsen M.R."/>
            <person name="Sondergaard T.E."/>
            <person name="Sorensen J.L."/>
            <person name="Fitzpatrick D.A."/>
            <person name="Frisvad J.C."/>
            <person name="Nielsen K.L."/>
        </authorList>
    </citation>
    <scope>NUCLEOTIDE SEQUENCE [LARGE SCALE GENOMIC DNA]</scope>
    <source>
        <strain evidence="8 9">IBT 35679</strain>
    </source>
</reference>
<dbReference type="InterPro" id="IPR020472">
    <property type="entry name" value="WD40_PAC1"/>
</dbReference>
<dbReference type="EMBL" id="JAQIZZ010000008">
    <property type="protein sequence ID" value="KAJ5524437.1"/>
    <property type="molecule type" value="Genomic_DNA"/>
</dbReference>
<dbReference type="SUPFAM" id="SSF52540">
    <property type="entry name" value="P-loop containing nucleoside triphosphate hydrolases"/>
    <property type="match status" value="1"/>
</dbReference>
<evidence type="ECO:0008006" key="10">
    <source>
        <dbReference type="Google" id="ProtNLM"/>
    </source>
</evidence>
<dbReference type="PANTHER" id="PTHR45333:SF1">
    <property type="entry name" value="CHROMOSOME UNDETERMINED SCAFFOLD_625, WHOLE GENOME SHOTGUN SEQUENCE"/>
    <property type="match status" value="1"/>
</dbReference>
<sequence>MAREKLRQFFRKRHLDKDDKKDFQSRQRNQSIDDPAIHHASVSATKPDLWQRAFDDLEPKKQQLIKSILILKSNKTIDSDDVKTDPNVANRLEALNGVVETVKTQYKIDQGKSRIREPVQKIIKAVLSFKDLIKAAVAVDPTGLATSVWAIVSLGLNMTQNYRSQKVAWLESCAFLADVLTRYSLVEGEYQKDPNTDQYIETALIGVYVAVLTFAAQVQSLYDRSRGVLIWKSISEDSLSPLQTSIDEAESHLGRWLEIVDRREQRDRGKQLVEKADRILTKIDQVMDSLDELNSKMVLAELKIAEDARYNANTGEEYQECLQDTRTELLEDIKSWATDPDRKAVFWLQGMAGTGKTTVSRTVARWLEDEGLLGGSFFFKRGGTDRDDAKRLFTTLAKQILERLPGLQGPVKKAIKETRGIGNSNPQEQFNELLFKPLNSLNLELTSPLILVIVIDALDECQVPSDVAALFSTLPKLTDLKAVQLRVFITSRPEPPVIKGFRQIRNDEIILHQIEGSVIEHDISVFLRERLERIRNDHGLAKGWPGEETFNALVNMAVPLFIFAATIYRFINCEGELPDDRLQAILCSHSSDNMDKIDGEYSKLSRIYHPVLKHVVSQKESIELSCWMNDFRQIVGAIVLLFSPLSSVSLAKFIALDKAKVQSRLSTLQSVLSVPEDSDAPVQLLHLSFREFLVDYSASNEFWIDEPAGHTRLAKDCLECMNRELKRDKARLSNPGVRRDEIDKTVLESCVPPELRYACRYWIRHLENGDLSGINWRLIEEFLKLHFLHWLEAMSLLGWVSETIGNIIALQSMAKSHQLAAFLEDARRFILHNRQIADEAPLQIYCAGLVFAPQMSIIRKEFKAEFPTWICLLPRVEERWSRELQTLEGHSGWVNSVAFSPDGARLASASDDGTVRLWDAATGALQQTLEGHSDSVMSVAFSPDGAWLAFASNDEIVLWNAATGTLQLTLKGHSDIVMSVAFSPDGAWLASASNDETVRLWDVATGTLQQTLRGHSDSVISVAFSPDSVWLASASKDETVRLWGAATGTLQQILKGHSDSITSVAFSPDGARLASASRDITVRLWDVATGTLQQTLKGHVDLVTSVAFSSNGAWLASSSKDGTVRLWDAATGTLQQILENLGSVISVAFSPDGAQLASASDDETVRLWDVTMIGTLQQTLWRNVNLAMSVASSPDGARLASTSRDKTICLWDAATGTLQQTLEGHSDMVLSVAFSPDSSRLASTSRDKTLRLWDAATGTLQQTFRGHSESVILVAFSHNGARLVSTSRDKTMLLWDTATGALQQTLKGHLDWINSVAFSPDGTRLASASDDNNVLLWDTAAGTLLQTLEGHSDWVNSVAFSPDGAQLASASNDGTVRLWDAAAIGALQQTLAGHLRSVMSVAFSPDGSKLASASRDETVRLWDAATGALQQTLYVKGQVTDLKFDHDGICLLTNLGSLDIQSGSKNHATCSNNLSLRIFIEQHWIKVNGKNVLWLPPGFRPICSAINGNYLALGSALGPFSFIGFRAQ</sequence>
<dbReference type="PRINTS" id="PR00320">
    <property type="entry name" value="GPROTEINBRPT"/>
</dbReference>
<dbReference type="Pfam" id="PF00400">
    <property type="entry name" value="WD40"/>
    <property type="match status" value="13"/>
</dbReference>
<evidence type="ECO:0000313" key="9">
    <source>
        <dbReference type="Proteomes" id="UP001220324"/>
    </source>
</evidence>
<feature type="repeat" description="WD" evidence="3">
    <location>
        <begin position="1012"/>
        <end position="1053"/>
    </location>
</feature>
<feature type="repeat" description="WD" evidence="3">
    <location>
        <begin position="1137"/>
        <end position="1170"/>
    </location>
</feature>
<gene>
    <name evidence="8" type="ORF">N7494_011087</name>
</gene>
<feature type="domain" description="NWD NACHT-NTPase N-terminal" evidence="6">
    <location>
        <begin position="48"/>
        <end position="253"/>
    </location>
</feature>
<feature type="region of interest" description="Disordered" evidence="5">
    <location>
        <begin position="17"/>
        <end position="36"/>
    </location>
</feature>
<feature type="repeat" description="WD" evidence="3">
    <location>
        <begin position="1189"/>
        <end position="1221"/>
    </location>
</feature>
<evidence type="ECO:0000256" key="2">
    <source>
        <dbReference type="ARBA" id="ARBA00022737"/>
    </source>
</evidence>
<keyword evidence="2" id="KW-0677">Repeat</keyword>
<feature type="repeat" description="WD" evidence="3">
    <location>
        <begin position="887"/>
        <end position="928"/>
    </location>
</feature>
<dbReference type="CDD" id="cd00200">
    <property type="entry name" value="WD40"/>
    <property type="match status" value="2"/>
</dbReference>
<keyword evidence="4" id="KW-0175">Coiled coil</keyword>
<feature type="domain" description="Nephrocystin 3-like N-terminal" evidence="7">
    <location>
        <begin position="330"/>
        <end position="492"/>
    </location>
</feature>
<feature type="repeat" description="WD" evidence="3">
    <location>
        <begin position="1054"/>
        <end position="1095"/>
    </location>
</feature>
<dbReference type="InterPro" id="IPR031359">
    <property type="entry name" value="NACHT_N"/>
</dbReference>
<dbReference type="Gene3D" id="3.40.50.300">
    <property type="entry name" value="P-loop containing nucleotide triphosphate hydrolases"/>
    <property type="match status" value="1"/>
</dbReference>
<keyword evidence="1 3" id="KW-0853">WD repeat</keyword>
<feature type="repeat" description="WD" evidence="3">
    <location>
        <begin position="1391"/>
        <end position="1432"/>
    </location>
</feature>
<protein>
    <recommendedName>
        <fullName evidence="10">Vegetative incompatibility protein HET-E-1</fullName>
    </recommendedName>
</protein>
<dbReference type="PANTHER" id="PTHR45333">
    <property type="entry name" value="MEMBRANE PROTEIN-RELATED"/>
    <property type="match status" value="1"/>
</dbReference>
<organism evidence="8 9">
    <name type="scientific">Penicillium frequentans</name>
    <dbReference type="NCBI Taxonomy" id="3151616"/>
    <lineage>
        <taxon>Eukaryota</taxon>
        <taxon>Fungi</taxon>
        <taxon>Dikarya</taxon>
        <taxon>Ascomycota</taxon>
        <taxon>Pezizomycotina</taxon>
        <taxon>Eurotiomycetes</taxon>
        <taxon>Eurotiomycetidae</taxon>
        <taxon>Eurotiales</taxon>
        <taxon>Aspergillaceae</taxon>
        <taxon>Penicillium</taxon>
    </lineage>
</organism>
<comment type="caution">
    <text evidence="8">The sequence shown here is derived from an EMBL/GenBank/DDBJ whole genome shotgun (WGS) entry which is preliminary data.</text>
</comment>
<dbReference type="InterPro" id="IPR036322">
    <property type="entry name" value="WD40_repeat_dom_sf"/>
</dbReference>
<dbReference type="InterPro" id="IPR015943">
    <property type="entry name" value="WD40/YVTN_repeat-like_dom_sf"/>
</dbReference>
<evidence type="ECO:0000259" key="7">
    <source>
        <dbReference type="Pfam" id="PF24883"/>
    </source>
</evidence>
<evidence type="ECO:0000256" key="4">
    <source>
        <dbReference type="SAM" id="Coils"/>
    </source>
</evidence>
<feature type="coiled-coil region" evidence="4">
    <location>
        <begin position="276"/>
        <end position="303"/>
    </location>
</feature>
<dbReference type="PROSITE" id="PS00678">
    <property type="entry name" value="WD_REPEATS_1"/>
    <property type="match status" value="9"/>
</dbReference>
<feature type="repeat" description="WD" evidence="3">
    <location>
        <begin position="929"/>
        <end position="969"/>
    </location>
</feature>
<dbReference type="Pfam" id="PF24883">
    <property type="entry name" value="NPHP3_N"/>
    <property type="match status" value="1"/>
</dbReference>
<evidence type="ECO:0000313" key="8">
    <source>
        <dbReference type="EMBL" id="KAJ5524437.1"/>
    </source>
</evidence>
<dbReference type="Gene3D" id="2.130.10.10">
    <property type="entry name" value="YVTN repeat-like/Quinoprotein amine dehydrogenase"/>
    <property type="match status" value="6"/>
</dbReference>
<feature type="repeat" description="WD" evidence="3">
    <location>
        <begin position="1222"/>
        <end position="1263"/>
    </location>
</feature>
<dbReference type="PROSITE" id="PS50082">
    <property type="entry name" value="WD_REPEATS_2"/>
    <property type="match status" value="13"/>
</dbReference>
<feature type="repeat" description="WD" evidence="3">
    <location>
        <begin position="1306"/>
        <end position="1347"/>
    </location>
</feature>
<feature type="repeat" description="WD" evidence="3">
    <location>
        <begin position="1348"/>
        <end position="1380"/>
    </location>
</feature>
<evidence type="ECO:0000256" key="3">
    <source>
        <dbReference type="PROSITE-ProRule" id="PRU00221"/>
    </source>
</evidence>
<feature type="repeat" description="WD" evidence="3">
    <location>
        <begin position="1096"/>
        <end position="1137"/>
    </location>
</feature>
<evidence type="ECO:0000259" key="6">
    <source>
        <dbReference type="Pfam" id="PF17100"/>
    </source>
</evidence>
<dbReference type="Proteomes" id="UP001220324">
    <property type="component" value="Unassembled WGS sequence"/>
</dbReference>
<name>A0AAD6G9U2_9EURO</name>
<dbReference type="SUPFAM" id="SSF50978">
    <property type="entry name" value="WD40 repeat-like"/>
    <property type="match status" value="2"/>
</dbReference>
<evidence type="ECO:0000256" key="1">
    <source>
        <dbReference type="ARBA" id="ARBA00022574"/>
    </source>
</evidence>
<keyword evidence="9" id="KW-1185">Reference proteome</keyword>
<dbReference type="InterPro" id="IPR027417">
    <property type="entry name" value="P-loop_NTPase"/>
</dbReference>
<accession>A0AAD6G9U2</accession>
<dbReference type="InterPro" id="IPR001680">
    <property type="entry name" value="WD40_rpt"/>
</dbReference>
<dbReference type="PROSITE" id="PS50294">
    <property type="entry name" value="WD_REPEATS_REGION"/>
    <property type="match status" value="12"/>
</dbReference>
<evidence type="ECO:0000256" key="5">
    <source>
        <dbReference type="SAM" id="MobiDB-lite"/>
    </source>
</evidence>
<dbReference type="Pfam" id="PF17100">
    <property type="entry name" value="NACHT_N"/>
    <property type="match status" value="1"/>
</dbReference>
<feature type="repeat" description="WD" evidence="3">
    <location>
        <begin position="1264"/>
        <end position="1305"/>
    </location>
</feature>
<dbReference type="InterPro" id="IPR019775">
    <property type="entry name" value="WD40_repeat_CS"/>
</dbReference>
<proteinExistence type="predicted"/>